<dbReference type="InterPro" id="IPR026591">
    <property type="entry name" value="Sirtuin_cat_small_dom_sf"/>
</dbReference>
<dbReference type="InterPro" id="IPR003000">
    <property type="entry name" value="Sirtuin"/>
</dbReference>
<dbReference type="SUPFAM" id="SSF52467">
    <property type="entry name" value="DHS-like NAD/FAD-binding domain"/>
    <property type="match status" value="1"/>
</dbReference>
<evidence type="ECO:0000259" key="12">
    <source>
        <dbReference type="PROSITE" id="PS50305"/>
    </source>
</evidence>
<comment type="subcellular location">
    <subcellularLocation>
        <location evidence="2">Nucleus</location>
    </subcellularLocation>
</comment>
<dbReference type="Gene3D" id="3.40.50.1220">
    <property type="entry name" value="TPP-binding domain"/>
    <property type="match status" value="1"/>
</dbReference>
<evidence type="ECO:0000313" key="14">
    <source>
        <dbReference type="EnsemblMetazoa" id="CapteP93016"/>
    </source>
</evidence>
<keyword evidence="6 10" id="KW-0479">Metal-binding</keyword>
<feature type="binding site" evidence="10">
    <location>
        <position position="241"/>
    </location>
    <ligand>
        <name>Zn(2+)</name>
        <dbReference type="ChEBI" id="CHEBI:29105"/>
    </ligand>
</feature>
<dbReference type="EnsemblMetazoa" id="CapteT93016">
    <property type="protein sequence ID" value="CapteP93016"/>
    <property type="gene ID" value="CapteG93016"/>
</dbReference>
<dbReference type="OMA" id="RYWMSRV"/>
<feature type="binding site" evidence="10">
    <location>
        <position position="220"/>
    </location>
    <ligand>
        <name>Zn(2+)</name>
        <dbReference type="ChEBI" id="CHEBI:29105"/>
    </ligand>
</feature>
<reference evidence="13 15" key="2">
    <citation type="journal article" date="2013" name="Nature">
        <title>Insights into bilaterian evolution from three spiralian genomes.</title>
        <authorList>
            <person name="Simakov O."/>
            <person name="Marletaz F."/>
            <person name="Cho S.J."/>
            <person name="Edsinger-Gonzales E."/>
            <person name="Havlak P."/>
            <person name="Hellsten U."/>
            <person name="Kuo D.H."/>
            <person name="Larsson T."/>
            <person name="Lv J."/>
            <person name="Arendt D."/>
            <person name="Savage R."/>
            <person name="Osoegawa K."/>
            <person name="de Jong P."/>
            <person name="Grimwood J."/>
            <person name="Chapman J.A."/>
            <person name="Shapiro H."/>
            <person name="Aerts A."/>
            <person name="Otillar R.P."/>
            <person name="Terry A.Y."/>
            <person name="Boore J.L."/>
            <person name="Grigoriev I.V."/>
            <person name="Lindberg D.R."/>
            <person name="Seaver E.C."/>
            <person name="Weisblat D.A."/>
            <person name="Putnam N.H."/>
            <person name="Rokhsar D.S."/>
        </authorList>
    </citation>
    <scope>NUCLEOTIDE SEQUENCE</scope>
    <source>
        <strain evidence="13 15">I ESC-2004</strain>
    </source>
</reference>
<organism evidence="13">
    <name type="scientific">Capitella teleta</name>
    <name type="common">Polychaete worm</name>
    <dbReference type="NCBI Taxonomy" id="283909"/>
    <lineage>
        <taxon>Eukaryota</taxon>
        <taxon>Metazoa</taxon>
        <taxon>Spiralia</taxon>
        <taxon>Lophotrochozoa</taxon>
        <taxon>Annelida</taxon>
        <taxon>Polychaeta</taxon>
        <taxon>Sedentaria</taxon>
        <taxon>Scolecida</taxon>
        <taxon>Capitellidae</taxon>
        <taxon>Capitella</taxon>
    </lineage>
</organism>
<dbReference type="Proteomes" id="UP000014760">
    <property type="component" value="Unassembled WGS sequence"/>
</dbReference>
<dbReference type="GO" id="GO:0002039">
    <property type="term" value="F:p53 binding"/>
    <property type="evidence" value="ECO:0007669"/>
    <property type="project" value="TreeGrafter"/>
</dbReference>
<feature type="compositionally biased region" description="Basic and acidic residues" evidence="11">
    <location>
        <begin position="517"/>
        <end position="528"/>
    </location>
</feature>
<evidence type="ECO:0000256" key="8">
    <source>
        <dbReference type="ARBA" id="ARBA00023027"/>
    </source>
</evidence>
<feature type="region of interest" description="Disordered" evidence="11">
    <location>
        <begin position="489"/>
        <end position="528"/>
    </location>
</feature>
<dbReference type="PANTHER" id="PTHR11085:SF9">
    <property type="entry name" value="NAD-DEPENDENT PROTEIN DEACETYLASE SIRTUIN-1"/>
    <property type="match status" value="1"/>
</dbReference>
<accession>R7VG12</accession>
<dbReference type="PANTHER" id="PTHR11085">
    <property type="entry name" value="NAD-DEPENDENT PROTEIN DEACYLASE SIRTUIN-5, MITOCHONDRIAL-RELATED"/>
    <property type="match status" value="1"/>
</dbReference>
<dbReference type="Gene3D" id="3.30.1600.10">
    <property type="entry name" value="SIR2/SIRT2 'Small Domain"/>
    <property type="match status" value="1"/>
</dbReference>
<evidence type="ECO:0000256" key="5">
    <source>
        <dbReference type="ARBA" id="ARBA00022679"/>
    </source>
</evidence>
<dbReference type="PROSITE" id="PS50305">
    <property type="entry name" value="SIRTUIN"/>
    <property type="match status" value="1"/>
</dbReference>
<proteinExistence type="inferred from homology"/>
<evidence type="ECO:0000256" key="10">
    <source>
        <dbReference type="PROSITE-ProRule" id="PRU00236"/>
    </source>
</evidence>
<evidence type="ECO:0000256" key="9">
    <source>
        <dbReference type="ARBA" id="ARBA00023242"/>
    </source>
</evidence>
<dbReference type="InterPro" id="IPR029035">
    <property type="entry name" value="DHS-like_NAD/FAD-binding_dom"/>
</dbReference>
<feature type="domain" description="Deacetylase sirtuin-type" evidence="12">
    <location>
        <begin position="73"/>
        <end position="342"/>
    </location>
</feature>
<dbReference type="AlphaFoldDB" id="R7VG12"/>
<feature type="region of interest" description="Disordered" evidence="11">
    <location>
        <begin position="394"/>
        <end position="429"/>
    </location>
</feature>
<feature type="compositionally biased region" description="Polar residues" evidence="11">
    <location>
        <begin position="419"/>
        <end position="429"/>
    </location>
</feature>
<feature type="active site" description="Proton acceptor" evidence="10">
    <location>
        <position position="209"/>
    </location>
</feature>
<sequence length="550" mass="61380">MSGLRLPQPLNEFQHNIPGPMRWVHQHMLQGTEPRILLQRLVPDCSDIPESFSNMALWKIILQIISEPPRRKKLPDVNSVTDVVELIKKSKKIMVLTGAGVSVSCGIPDFRSRDGVYARLSVEYPDLPDPQAMFDISYFLKNPRPFFKFAKVEVMFWLLQELYPGQFEPSLSHKFIRLIECQGHLLRNYTQNIDTLEQVAGIEGVLQCHGSFANATCLVCKHKVDAEVIRQDIMDQVIPHCPQCPAEDEDAIMKPDIVFFGESLPQEFHNQMDIDKDVCDLLIVMGSSLKVRPVALIPNSLPANVPQVLINREPLKHLTFDVELLGDCDVIVNELCHRLGSDWSSVCRTTQPACEISLSDLVTPSISPDTSQEDMPHVDSSSNLSMVGRLEKTHLSGPDLTTEGPSSSTKEDSDPSDQPAVSSETSMLSSEEIQNLRTAWKPKAVNLASKLKGKRFGFELTPDDFVSLDGTFLFVPPNRYVFTGAEAYDDESDDLSSSSMSSFRDSEGDEEESSEAVAKETKESVTMETDKRHFEIFSECADTAAPSGEQ</sequence>
<feature type="binding site" evidence="10">
    <location>
        <position position="244"/>
    </location>
    <ligand>
        <name>Zn(2+)</name>
        <dbReference type="ChEBI" id="CHEBI:29105"/>
    </ligand>
</feature>
<feature type="binding site" evidence="10">
    <location>
        <position position="217"/>
    </location>
    <ligand>
        <name>Zn(2+)</name>
        <dbReference type="ChEBI" id="CHEBI:29105"/>
    </ligand>
</feature>
<dbReference type="EMBL" id="KB293927">
    <property type="protein sequence ID" value="ELU15226.1"/>
    <property type="molecule type" value="Genomic_DNA"/>
</dbReference>
<evidence type="ECO:0000256" key="6">
    <source>
        <dbReference type="ARBA" id="ARBA00022723"/>
    </source>
</evidence>
<evidence type="ECO:0000256" key="2">
    <source>
        <dbReference type="ARBA" id="ARBA00004123"/>
    </source>
</evidence>
<dbReference type="GO" id="GO:0005654">
    <property type="term" value="C:nucleoplasm"/>
    <property type="evidence" value="ECO:0007669"/>
    <property type="project" value="TreeGrafter"/>
</dbReference>
<dbReference type="EC" id="2.3.1.286" evidence="4"/>
<evidence type="ECO:0000256" key="4">
    <source>
        <dbReference type="ARBA" id="ARBA00012928"/>
    </source>
</evidence>
<dbReference type="GO" id="GO:0003714">
    <property type="term" value="F:transcription corepressor activity"/>
    <property type="evidence" value="ECO:0007669"/>
    <property type="project" value="TreeGrafter"/>
</dbReference>
<dbReference type="EMBL" id="AMQN01004609">
    <property type="status" value="NOT_ANNOTATED_CDS"/>
    <property type="molecule type" value="Genomic_DNA"/>
</dbReference>
<evidence type="ECO:0000313" key="13">
    <source>
        <dbReference type="EMBL" id="ELU15226.1"/>
    </source>
</evidence>
<dbReference type="GO" id="GO:0033553">
    <property type="term" value="C:rDNA heterochromatin"/>
    <property type="evidence" value="ECO:0007669"/>
    <property type="project" value="TreeGrafter"/>
</dbReference>
<dbReference type="InterPro" id="IPR050134">
    <property type="entry name" value="NAD-dep_sirtuin_deacylases"/>
</dbReference>
<reference evidence="14" key="3">
    <citation type="submission" date="2015-06" db="UniProtKB">
        <authorList>
            <consortium name="EnsemblMetazoa"/>
        </authorList>
    </citation>
    <scope>IDENTIFICATION</scope>
</reference>
<dbReference type="FunFam" id="3.30.1600.10:FF:000013">
    <property type="entry name" value="NAD-dependent protein deacetylase sirtuin-1"/>
    <property type="match status" value="1"/>
</dbReference>
<keyword evidence="15" id="KW-1185">Reference proteome</keyword>
<evidence type="ECO:0000256" key="3">
    <source>
        <dbReference type="ARBA" id="ARBA00006924"/>
    </source>
</evidence>
<protein>
    <recommendedName>
        <fullName evidence="4">protein acetyllysine N-acetyltransferase</fullName>
        <ecNumber evidence="4">2.3.1.286</ecNumber>
    </recommendedName>
</protein>
<gene>
    <name evidence="13" type="ORF">CAPTEDRAFT_93016</name>
</gene>
<dbReference type="GO" id="GO:0070403">
    <property type="term" value="F:NAD+ binding"/>
    <property type="evidence" value="ECO:0007669"/>
    <property type="project" value="InterPro"/>
</dbReference>
<evidence type="ECO:0000256" key="11">
    <source>
        <dbReference type="SAM" id="MobiDB-lite"/>
    </source>
</evidence>
<evidence type="ECO:0000313" key="15">
    <source>
        <dbReference type="Proteomes" id="UP000014760"/>
    </source>
</evidence>
<dbReference type="GO" id="GO:0005637">
    <property type="term" value="C:nuclear inner membrane"/>
    <property type="evidence" value="ECO:0007669"/>
    <property type="project" value="TreeGrafter"/>
</dbReference>
<reference evidence="15" key="1">
    <citation type="submission" date="2012-12" db="EMBL/GenBank/DDBJ databases">
        <authorList>
            <person name="Hellsten U."/>
            <person name="Grimwood J."/>
            <person name="Chapman J.A."/>
            <person name="Shapiro H."/>
            <person name="Aerts A."/>
            <person name="Otillar R.P."/>
            <person name="Terry A.Y."/>
            <person name="Boore J.L."/>
            <person name="Simakov O."/>
            <person name="Marletaz F."/>
            <person name="Cho S.-J."/>
            <person name="Edsinger-Gonzales E."/>
            <person name="Havlak P."/>
            <person name="Kuo D.-H."/>
            <person name="Larsson T."/>
            <person name="Lv J."/>
            <person name="Arendt D."/>
            <person name="Savage R."/>
            <person name="Osoegawa K."/>
            <person name="de Jong P."/>
            <person name="Lindberg D.R."/>
            <person name="Seaver E.C."/>
            <person name="Weisblat D.A."/>
            <person name="Putnam N.H."/>
            <person name="Grigoriev I.V."/>
            <person name="Rokhsar D.S."/>
        </authorList>
    </citation>
    <scope>NUCLEOTIDE SEQUENCE</scope>
    <source>
        <strain evidence="15">I ESC-2004</strain>
    </source>
</reference>
<keyword evidence="7 10" id="KW-0862">Zinc</keyword>
<dbReference type="Pfam" id="PF02146">
    <property type="entry name" value="SIR2"/>
    <property type="match status" value="1"/>
</dbReference>
<evidence type="ECO:0000256" key="1">
    <source>
        <dbReference type="ARBA" id="ARBA00001947"/>
    </source>
</evidence>
<dbReference type="CDD" id="cd01408">
    <property type="entry name" value="SIRT1"/>
    <property type="match status" value="1"/>
</dbReference>
<dbReference type="GO" id="GO:0017136">
    <property type="term" value="F:histone deacetylase activity, NAD-dependent"/>
    <property type="evidence" value="ECO:0007669"/>
    <property type="project" value="TreeGrafter"/>
</dbReference>
<dbReference type="InterPro" id="IPR026590">
    <property type="entry name" value="Ssirtuin_cat_dom"/>
</dbReference>
<keyword evidence="9" id="KW-0539">Nucleus</keyword>
<evidence type="ECO:0000256" key="7">
    <source>
        <dbReference type="ARBA" id="ARBA00022833"/>
    </source>
</evidence>
<comment type="cofactor">
    <cofactor evidence="1">
        <name>Zn(2+)</name>
        <dbReference type="ChEBI" id="CHEBI:29105"/>
    </cofactor>
</comment>
<keyword evidence="5" id="KW-0808">Transferase</keyword>
<name>R7VG12_CAPTE</name>
<keyword evidence="8" id="KW-0520">NAD</keyword>
<dbReference type="HOGENOM" id="CLU_016587_1_0_1"/>
<dbReference type="OrthoDB" id="424302at2759"/>
<dbReference type="STRING" id="283909.R7VG12"/>
<comment type="similarity">
    <text evidence="3">Belongs to the sirtuin family. Class I subfamily.</text>
</comment>
<dbReference type="GO" id="GO:0046872">
    <property type="term" value="F:metal ion binding"/>
    <property type="evidence" value="ECO:0007669"/>
    <property type="project" value="UniProtKB-KW"/>
</dbReference>